<organism evidence="2 3">
    <name type="scientific">Grimontia sedimenti</name>
    <dbReference type="NCBI Taxonomy" id="2711294"/>
    <lineage>
        <taxon>Bacteria</taxon>
        <taxon>Pseudomonadati</taxon>
        <taxon>Pseudomonadota</taxon>
        <taxon>Gammaproteobacteria</taxon>
        <taxon>Vibrionales</taxon>
        <taxon>Vibrionaceae</taxon>
        <taxon>Grimontia</taxon>
    </lineage>
</organism>
<dbReference type="EMBL" id="JAALDL010000024">
    <property type="protein sequence ID" value="NGO00122.1"/>
    <property type="molecule type" value="Genomic_DNA"/>
</dbReference>
<dbReference type="Pfam" id="PF04230">
    <property type="entry name" value="PS_pyruv_trans"/>
    <property type="match status" value="1"/>
</dbReference>
<comment type="caution">
    <text evidence="2">The sequence shown here is derived from an EMBL/GenBank/DDBJ whole genome shotgun (WGS) entry which is preliminary data.</text>
</comment>
<protein>
    <submittedName>
        <fullName evidence="2">Polysaccharide pyruvyl transferase family protein</fullName>
    </submittedName>
</protein>
<keyword evidence="2" id="KW-0808">Transferase</keyword>
<proteinExistence type="predicted"/>
<keyword evidence="3" id="KW-1185">Reference proteome</keyword>
<evidence type="ECO:0000313" key="2">
    <source>
        <dbReference type="EMBL" id="NGO00122.1"/>
    </source>
</evidence>
<dbReference type="GO" id="GO:0016740">
    <property type="term" value="F:transferase activity"/>
    <property type="evidence" value="ECO:0007669"/>
    <property type="project" value="UniProtKB-KW"/>
</dbReference>
<evidence type="ECO:0000313" key="3">
    <source>
        <dbReference type="Proteomes" id="UP000473008"/>
    </source>
</evidence>
<name>A0A6M1RPR0_9GAMM</name>
<dbReference type="AlphaFoldDB" id="A0A6M1RPR0"/>
<gene>
    <name evidence="2" type="ORF">G5S52_21590</name>
</gene>
<feature type="domain" description="Polysaccharide pyruvyl transferase" evidence="1">
    <location>
        <begin position="21"/>
        <end position="281"/>
    </location>
</feature>
<dbReference type="Proteomes" id="UP000473008">
    <property type="component" value="Unassembled WGS sequence"/>
</dbReference>
<accession>A0A6M1RPR0</accession>
<reference evidence="2 3" key="1">
    <citation type="submission" date="2020-02" db="EMBL/GenBank/DDBJ databases">
        <title>The draft genome of Grimontia sedimenta sp. nov., isolated from benthic sediments near coral reefs south of Kuwait.</title>
        <authorList>
            <person name="Mahmoud H.M."/>
            <person name="Jose L."/>
            <person name="Eapen S."/>
        </authorList>
    </citation>
    <scope>NUCLEOTIDE SEQUENCE [LARGE SCALE GENOMIC DNA]</scope>
    <source>
        <strain evidence="2 3">S25</strain>
    </source>
</reference>
<sequence>MRNKLETKNITYIWPNTQFENFGDLVINKLLIENLRSHSKIKVNSAEIPVEFFQSLKVDESEEVNKSNFCFLVDMIVESLILRKKVFFFTKPGDWSKQDSIKGYMSGLMQLVIYAILYACNVKICKFGGSFSGFGKKTEKIERLKGRYFYKHFLRDSNSISYAGRIGISNVERSTDLAFLLENSEPISDNLKRKVALSFRRDNNDELIEGIGKVIEHFGSDNVELVYQVERDLEFMNSIKSKFEINSEVKKVDNICKGYNDYKIVFSNRLHVLIFAMSRGCIPIALITESNVKISSLFRDIGISNNIINLSHLSKPNQVFMMGENYNCFNFGHLFLEQRNMVKNDLESIYE</sequence>
<dbReference type="InterPro" id="IPR007345">
    <property type="entry name" value="Polysacch_pyruvyl_Trfase"/>
</dbReference>
<evidence type="ECO:0000259" key="1">
    <source>
        <dbReference type="Pfam" id="PF04230"/>
    </source>
</evidence>
<dbReference type="RefSeq" id="WP_165018396.1">
    <property type="nucleotide sequence ID" value="NZ_JAALDL010000024.1"/>
</dbReference>